<dbReference type="PANTHER" id="PTHR33215">
    <property type="entry name" value="PROTEIN DISTAL ANTENNA"/>
    <property type="match status" value="1"/>
</dbReference>
<dbReference type="RefSeq" id="WP_173732655.1">
    <property type="nucleotide sequence ID" value="NZ_JABTTE010000068.1"/>
</dbReference>
<comment type="caution">
    <text evidence="2">The sequence shown here is derived from an EMBL/GenBank/DDBJ whole genome shotgun (WGS) entry which is preliminary data.</text>
</comment>
<dbReference type="GO" id="GO:0004803">
    <property type="term" value="F:transposase activity"/>
    <property type="evidence" value="ECO:0007669"/>
    <property type="project" value="InterPro"/>
</dbReference>
<dbReference type="Gene3D" id="1.10.10.60">
    <property type="entry name" value="Homeodomain-like"/>
    <property type="match status" value="1"/>
</dbReference>
<evidence type="ECO:0000313" key="2">
    <source>
        <dbReference type="EMBL" id="NSL53381.1"/>
    </source>
</evidence>
<dbReference type="EMBL" id="JABTTE010000068">
    <property type="protein sequence ID" value="NSL53381.1"/>
    <property type="molecule type" value="Genomic_DNA"/>
</dbReference>
<evidence type="ECO:0000313" key="3">
    <source>
        <dbReference type="Proteomes" id="UP000625804"/>
    </source>
</evidence>
<dbReference type="GO" id="GO:0003677">
    <property type="term" value="F:DNA binding"/>
    <property type="evidence" value="ECO:0007669"/>
    <property type="project" value="InterPro"/>
</dbReference>
<sequence length="96" mass="11264">MKRKSYDKEFKISAVRMVKEEGRRIAEVARNLDIPEQTLHNWVNKYNEEKEASFVGSGNLKPEDKAIRDLQKKLRDLEEENAILKKAMSIFAKNQK</sequence>
<name>A0A8J8GHQ3_9BACI</name>
<proteinExistence type="predicted"/>
<keyword evidence="3" id="KW-1185">Reference proteome</keyword>
<protein>
    <submittedName>
        <fullName evidence="2">Transposase</fullName>
    </submittedName>
</protein>
<dbReference type="Proteomes" id="UP000625804">
    <property type="component" value="Unassembled WGS sequence"/>
</dbReference>
<dbReference type="SUPFAM" id="SSF46689">
    <property type="entry name" value="Homeodomain-like"/>
    <property type="match status" value="1"/>
</dbReference>
<reference evidence="2" key="1">
    <citation type="submission" date="2020-06" db="EMBL/GenBank/DDBJ databases">
        <title>A novel thermopfilic bacterium from Erzurum, Turkey.</title>
        <authorList>
            <person name="Adiguzel A."/>
            <person name="Ay H."/>
            <person name="Baltaci M.O."/>
        </authorList>
    </citation>
    <scope>NUCLEOTIDE SEQUENCE</scope>
    <source>
        <strain evidence="2">P2</strain>
    </source>
</reference>
<organism evidence="2 3">
    <name type="scientific">Calidifontibacillus erzurumensis</name>
    <dbReference type="NCBI Taxonomy" id="2741433"/>
    <lineage>
        <taxon>Bacteria</taxon>
        <taxon>Bacillati</taxon>
        <taxon>Bacillota</taxon>
        <taxon>Bacilli</taxon>
        <taxon>Bacillales</taxon>
        <taxon>Bacillaceae</taxon>
        <taxon>Calidifontibacillus/Schinkia group</taxon>
        <taxon>Calidifontibacillus</taxon>
    </lineage>
</organism>
<accession>A0A8J8GHQ3</accession>
<feature type="coiled-coil region" evidence="1">
    <location>
        <begin position="60"/>
        <end position="94"/>
    </location>
</feature>
<dbReference type="PANTHER" id="PTHR33215:SF13">
    <property type="entry name" value="PROTEIN DISTAL ANTENNA"/>
    <property type="match status" value="1"/>
</dbReference>
<gene>
    <name evidence="2" type="ORF">HR057_16820</name>
</gene>
<dbReference type="InterPro" id="IPR002514">
    <property type="entry name" value="Transposase_8"/>
</dbReference>
<dbReference type="Pfam" id="PF01527">
    <property type="entry name" value="HTH_Tnp_1"/>
    <property type="match status" value="1"/>
</dbReference>
<keyword evidence="1" id="KW-0175">Coiled coil</keyword>
<dbReference type="AlphaFoldDB" id="A0A8J8GHQ3"/>
<dbReference type="InterPro" id="IPR051839">
    <property type="entry name" value="RD_transcriptional_regulator"/>
</dbReference>
<dbReference type="GO" id="GO:0006313">
    <property type="term" value="P:DNA transposition"/>
    <property type="evidence" value="ECO:0007669"/>
    <property type="project" value="InterPro"/>
</dbReference>
<evidence type="ECO:0000256" key="1">
    <source>
        <dbReference type="SAM" id="Coils"/>
    </source>
</evidence>
<dbReference type="InterPro" id="IPR009057">
    <property type="entry name" value="Homeodomain-like_sf"/>
</dbReference>